<dbReference type="EMBL" id="CAMAPE010000080">
    <property type="protein sequence ID" value="CAH9119617.1"/>
    <property type="molecule type" value="Genomic_DNA"/>
</dbReference>
<dbReference type="OrthoDB" id="687122at2759"/>
<feature type="domain" description="F-box associated beta-propeller type 3" evidence="1">
    <location>
        <begin position="19"/>
        <end position="155"/>
    </location>
</feature>
<dbReference type="InterPro" id="IPR017451">
    <property type="entry name" value="F-box-assoc_interact_dom"/>
</dbReference>
<name>A0A9P1ENA3_CUSEU</name>
<reference evidence="2" key="1">
    <citation type="submission" date="2022-07" db="EMBL/GenBank/DDBJ databases">
        <authorList>
            <person name="Macas J."/>
            <person name="Novak P."/>
            <person name="Neumann P."/>
        </authorList>
    </citation>
    <scope>NUCLEOTIDE SEQUENCE</scope>
</reference>
<sequence>MLQANRVHYLEGKQFKNLNISSRATNGLICLFNRRGDVKICNPSTRQHISLPRAVASVDPIYTCYILGFDPISKNYKVLKLQMSFDHWDNDYKRQYCVLTLEVDKSWRQISNALLRYPDASVHIDGIIYLISSINRQEICTFNVGDENIRSVPFPGIDVEKCTIPTLWG</sequence>
<proteinExistence type="predicted"/>
<comment type="caution">
    <text evidence="2">The sequence shown here is derived from an EMBL/GenBank/DDBJ whole genome shotgun (WGS) entry which is preliminary data.</text>
</comment>
<organism evidence="2 3">
    <name type="scientific">Cuscuta europaea</name>
    <name type="common">European dodder</name>
    <dbReference type="NCBI Taxonomy" id="41803"/>
    <lineage>
        <taxon>Eukaryota</taxon>
        <taxon>Viridiplantae</taxon>
        <taxon>Streptophyta</taxon>
        <taxon>Embryophyta</taxon>
        <taxon>Tracheophyta</taxon>
        <taxon>Spermatophyta</taxon>
        <taxon>Magnoliopsida</taxon>
        <taxon>eudicotyledons</taxon>
        <taxon>Gunneridae</taxon>
        <taxon>Pentapetalae</taxon>
        <taxon>asterids</taxon>
        <taxon>lamiids</taxon>
        <taxon>Solanales</taxon>
        <taxon>Convolvulaceae</taxon>
        <taxon>Cuscuteae</taxon>
        <taxon>Cuscuta</taxon>
        <taxon>Cuscuta subgen. Cuscuta</taxon>
    </lineage>
</organism>
<accession>A0A9P1ENA3</accession>
<dbReference type="PANTHER" id="PTHR31111">
    <property type="entry name" value="BNAA05G37150D PROTEIN-RELATED"/>
    <property type="match status" value="1"/>
</dbReference>
<evidence type="ECO:0000259" key="1">
    <source>
        <dbReference type="Pfam" id="PF08268"/>
    </source>
</evidence>
<protein>
    <recommendedName>
        <fullName evidence="1">F-box associated beta-propeller type 3 domain-containing protein</fullName>
    </recommendedName>
</protein>
<dbReference type="PANTHER" id="PTHR31111:SF138">
    <property type="entry name" value="F-BOX ASSOCIATED DOMAIN-CONTAINING PROTEIN"/>
    <property type="match status" value="1"/>
</dbReference>
<evidence type="ECO:0000313" key="2">
    <source>
        <dbReference type="EMBL" id="CAH9119617.1"/>
    </source>
</evidence>
<evidence type="ECO:0000313" key="3">
    <source>
        <dbReference type="Proteomes" id="UP001152484"/>
    </source>
</evidence>
<dbReference type="AlphaFoldDB" id="A0A9P1ENA3"/>
<dbReference type="Pfam" id="PF08268">
    <property type="entry name" value="FBA_3"/>
    <property type="match status" value="1"/>
</dbReference>
<dbReference type="InterPro" id="IPR013187">
    <property type="entry name" value="F-box-assoc_dom_typ3"/>
</dbReference>
<gene>
    <name evidence="2" type="ORF">CEURO_LOCUS22393</name>
</gene>
<feature type="non-terminal residue" evidence="2">
    <location>
        <position position="169"/>
    </location>
</feature>
<dbReference type="NCBIfam" id="TIGR01640">
    <property type="entry name" value="F_box_assoc_1"/>
    <property type="match status" value="1"/>
</dbReference>
<keyword evidence="3" id="KW-1185">Reference proteome</keyword>
<dbReference type="Proteomes" id="UP001152484">
    <property type="component" value="Unassembled WGS sequence"/>
</dbReference>